<dbReference type="GO" id="GO:0008379">
    <property type="term" value="F:thioredoxin peroxidase activity"/>
    <property type="evidence" value="ECO:0007669"/>
    <property type="project" value="InterPro"/>
</dbReference>
<dbReference type="GO" id="GO:0045454">
    <property type="term" value="P:cell redox homeostasis"/>
    <property type="evidence" value="ECO:0007669"/>
    <property type="project" value="TreeGrafter"/>
</dbReference>
<dbReference type="EMBL" id="FNXT01000097">
    <property type="protein sequence ID" value="SZX60729.1"/>
    <property type="molecule type" value="Genomic_DNA"/>
</dbReference>
<accession>A0A383V7L5</accession>
<feature type="domain" description="Thioredoxin" evidence="9">
    <location>
        <begin position="21"/>
        <end position="187"/>
    </location>
</feature>
<evidence type="ECO:0000256" key="2">
    <source>
        <dbReference type="ARBA" id="ARBA00010505"/>
    </source>
</evidence>
<dbReference type="AlphaFoldDB" id="A0A383V7L5"/>
<comment type="function">
    <text evidence="8">Thiol-specific peroxidase that catalyzes the reduction of hydrogen peroxide and organic hydroperoxides to water and alcohols, respectively. Plays a role in cell protection against oxidative stress by detoxifying peroxides.</text>
</comment>
<dbReference type="GO" id="GO:0005737">
    <property type="term" value="C:cytoplasm"/>
    <property type="evidence" value="ECO:0007669"/>
    <property type="project" value="TreeGrafter"/>
</dbReference>
<dbReference type="PANTHER" id="PTHR10430:SF16">
    <property type="entry name" value="PEROXIREDOXIN-5, MITOCHONDRIAL"/>
    <property type="match status" value="1"/>
</dbReference>
<keyword evidence="4 8" id="KW-0575">Peroxidase</keyword>
<dbReference type="SUPFAM" id="SSF52833">
    <property type="entry name" value="Thioredoxin-like"/>
    <property type="match status" value="1"/>
</dbReference>
<evidence type="ECO:0000313" key="11">
    <source>
        <dbReference type="Proteomes" id="UP000256970"/>
    </source>
</evidence>
<evidence type="ECO:0000259" key="9">
    <source>
        <dbReference type="PROSITE" id="PS51352"/>
    </source>
</evidence>
<dbReference type="InterPro" id="IPR036249">
    <property type="entry name" value="Thioredoxin-like_sf"/>
</dbReference>
<comment type="similarity">
    <text evidence="2 8">Belongs to the peroxiredoxin family. Prx5 subfamily.</text>
</comment>
<organism evidence="10 11">
    <name type="scientific">Tetradesmus obliquus</name>
    <name type="common">Green alga</name>
    <name type="synonym">Acutodesmus obliquus</name>
    <dbReference type="NCBI Taxonomy" id="3088"/>
    <lineage>
        <taxon>Eukaryota</taxon>
        <taxon>Viridiplantae</taxon>
        <taxon>Chlorophyta</taxon>
        <taxon>core chlorophytes</taxon>
        <taxon>Chlorophyceae</taxon>
        <taxon>CS clade</taxon>
        <taxon>Sphaeropleales</taxon>
        <taxon>Scenedesmaceae</taxon>
        <taxon>Tetradesmus</taxon>
    </lineage>
</organism>
<feature type="active site" description="Cysteine sulfenic acid (-SOH) intermediate" evidence="7">
    <location>
        <position position="70"/>
    </location>
</feature>
<dbReference type="InterPro" id="IPR013740">
    <property type="entry name" value="Redoxin"/>
</dbReference>
<keyword evidence="5 8" id="KW-0049">Antioxidant</keyword>
<dbReference type="InterPro" id="IPR037944">
    <property type="entry name" value="PRX5-like"/>
</dbReference>
<dbReference type="GO" id="GO:0034599">
    <property type="term" value="P:cellular response to oxidative stress"/>
    <property type="evidence" value="ECO:0007669"/>
    <property type="project" value="InterPro"/>
</dbReference>
<keyword evidence="6 8" id="KW-0560">Oxidoreductase</keyword>
<evidence type="ECO:0000256" key="3">
    <source>
        <dbReference type="ARBA" id="ARBA00013016"/>
    </source>
</evidence>
<gene>
    <name evidence="10" type="ORF">BQ4739_LOCUS1254</name>
</gene>
<dbReference type="GO" id="GO:0042744">
    <property type="term" value="P:hydrogen peroxide catabolic process"/>
    <property type="evidence" value="ECO:0007669"/>
    <property type="project" value="TreeGrafter"/>
</dbReference>
<evidence type="ECO:0000313" key="10">
    <source>
        <dbReference type="EMBL" id="SZX60729.1"/>
    </source>
</evidence>
<dbReference type="Gene3D" id="3.40.30.10">
    <property type="entry name" value="Glutaredoxin"/>
    <property type="match status" value="1"/>
</dbReference>
<evidence type="ECO:0000256" key="7">
    <source>
        <dbReference type="PIRSR" id="PIRSR637944-1"/>
    </source>
</evidence>
<sequence length="190" mass="20716">MGEQVDLYSNGVFDFKQSPRIKQGDTLPLDETLMVLEEGSSEPKSVTLKELVGGKRAVLFGLPGAYTSVCSSKHVPNYVERSKELSQQGVEVIACLSVNDPWVMRDWAKNMGVDTNVVHMMADGEGMLHSKLGLLQHMPGLGVRALRYSMLVDDGKVTVLNVEEPGGKSYKISGPGHMLEDLARVKGQQA</sequence>
<keyword evidence="11" id="KW-1185">Reference proteome</keyword>
<dbReference type="InterPro" id="IPR013766">
    <property type="entry name" value="Thioredoxin_domain"/>
</dbReference>
<evidence type="ECO:0000256" key="6">
    <source>
        <dbReference type="ARBA" id="ARBA00023002"/>
    </source>
</evidence>
<evidence type="ECO:0000256" key="5">
    <source>
        <dbReference type="ARBA" id="ARBA00022862"/>
    </source>
</evidence>
<dbReference type="CDD" id="cd03013">
    <property type="entry name" value="PRX5_like"/>
    <property type="match status" value="1"/>
</dbReference>
<dbReference type="PROSITE" id="PS51352">
    <property type="entry name" value="THIOREDOXIN_2"/>
    <property type="match status" value="1"/>
</dbReference>
<evidence type="ECO:0000256" key="1">
    <source>
        <dbReference type="ARBA" id="ARBA00001711"/>
    </source>
</evidence>
<proteinExistence type="inferred from homology"/>
<comment type="catalytic activity">
    <reaction evidence="1">
        <text>[glutaredoxin]-dithiol + a hydroperoxide = [glutaredoxin]-disulfide + an alcohol + H2O</text>
        <dbReference type="Rhea" id="RHEA:62624"/>
        <dbReference type="Rhea" id="RHEA-COMP:10729"/>
        <dbReference type="Rhea" id="RHEA-COMP:10730"/>
        <dbReference type="ChEBI" id="CHEBI:15377"/>
        <dbReference type="ChEBI" id="CHEBI:29950"/>
        <dbReference type="ChEBI" id="CHEBI:30879"/>
        <dbReference type="ChEBI" id="CHEBI:35924"/>
        <dbReference type="ChEBI" id="CHEBI:50058"/>
        <dbReference type="EC" id="1.11.1.25"/>
    </reaction>
</comment>
<dbReference type="PANTHER" id="PTHR10430">
    <property type="entry name" value="PEROXIREDOXIN"/>
    <property type="match status" value="1"/>
</dbReference>
<evidence type="ECO:0000256" key="8">
    <source>
        <dbReference type="RuleBase" id="RU366011"/>
    </source>
</evidence>
<reference evidence="10 11" key="1">
    <citation type="submission" date="2016-10" db="EMBL/GenBank/DDBJ databases">
        <authorList>
            <person name="Cai Z."/>
        </authorList>
    </citation>
    <scope>NUCLEOTIDE SEQUENCE [LARGE SCALE GENOMIC DNA]</scope>
</reference>
<dbReference type="Proteomes" id="UP000256970">
    <property type="component" value="Unassembled WGS sequence"/>
</dbReference>
<dbReference type="Pfam" id="PF08534">
    <property type="entry name" value="Redoxin"/>
    <property type="match status" value="1"/>
</dbReference>
<protein>
    <recommendedName>
        <fullName evidence="3 8">Glutaredoxin-dependent peroxiredoxin</fullName>
        <ecNumber evidence="3 8">1.11.1.25</ecNumber>
    </recommendedName>
</protein>
<evidence type="ECO:0000256" key="4">
    <source>
        <dbReference type="ARBA" id="ARBA00022559"/>
    </source>
</evidence>
<keyword evidence="8" id="KW-0676">Redox-active center</keyword>
<dbReference type="EC" id="1.11.1.25" evidence="3 8"/>
<name>A0A383V7L5_TETOB</name>